<dbReference type="PANTHER" id="PTHR42756">
    <property type="entry name" value="TRANSCRIPTIONAL REGULATOR, MARR"/>
    <property type="match status" value="1"/>
</dbReference>
<dbReference type="EMBL" id="SNYR01000003">
    <property type="protein sequence ID" value="TDQ61689.1"/>
    <property type="molecule type" value="Genomic_DNA"/>
</dbReference>
<dbReference type="OrthoDB" id="7269152at2"/>
<dbReference type="Pfam" id="PF01047">
    <property type="entry name" value="MarR"/>
    <property type="match status" value="1"/>
</dbReference>
<dbReference type="SUPFAM" id="SSF46785">
    <property type="entry name" value="Winged helix' DNA-binding domain"/>
    <property type="match status" value="1"/>
</dbReference>
<dbReference type="RefSeq" id="WP_133573389.1">
    <property type="nucleotide sequence ID" value="NZ_SNYR01000003.1"/>
</dbReference>
<keyword evidence="2 5" id="KW-0238">DNA-binding</keyword>
<dbReference type="InterPro" id="IPR036388">
    <property type="entry name" value="WH-like_DNA-bd_sf"/>
</dbReference>
<dbReference type="GO" id="GO:0003700">
    <property type="term" value="F:DNA-binding transcription factor activity"/>
    <property type="evidence" value="ECO:0007669"/>
    <property type="project" value="InterPro"/>
</dbReference>
<evidence type="ECO:0000313" key="6">
    <source>
        <dbReference type="Proteomes" id="UP000295391"/>
    </source>
</evidence>
<evidence type="ECO:0000256" key="2">
    <source>
        <dbReference type="ARBA" id="ARBA00023125"/>
    </source>
</evidence>
<dbReference type="GO" id="GO:0003677">
    <property type="term" value="F:DNA binding"/>
    <property type="evidence" value="ECO:0007669"/>
    <property type="project" value="UniProtKB-KW"/>
</dbReference>
<gene>
    <name evidence="5" type="ORF">ATL17_2788</name>
</gene>
<comment type="caution">
    <text evidence="5">The sequence shown here is derived from an EMBL/GenBank/DDBJ whole genome shotgun (WGS) entry which is preliminary data.</text>
</comment>
<evidence type="ECO:0000256" key="3">
    <source>
        <dbReference type="ARBA" id="ARBA00023163"/>
    </source>
</evidence>
<accession>A0A4R6VJ59</accession>
<dbReference type="PROSITE" id="PS50995">
    <property type="entry name" value="HTH_MARR_2"/>
    <property type="match status" value="1"/>
</dbReference>
<organism evidence="5 6">
    <name type="scientific">Maritalea mobilis</name>
    <dbReference type="NCBI Taxonomy" id="483324"/>
    <lineage>
        <taxon>Bacteria</taxon>
        <taxon>Pseudomonadati</taxon>
        <taxon>Pseudomonadota</taxon>
        <taxon>Alphaproteobacteria</taxon>
        <taxon>Hyphomicrobiales</taxon>
        <taxon>Devosiaceae</taxon>
        <taxon>Maritalea</taxon>
    </lineage>
</organism>
<dbReference type="Gene3D" id="1.10.10.10">
    <property type="entry name" value="Winged helix-like DNA-binding domain superfamily/Winged helix DNA-binding domain"/>
    <property type="match status" value="1"/>
</dbReference>
<keyword evidence="6" id="KW-1185">Reference proteome</keyword>
<proteinExistence type="predicted"/>
<evidence type="ECO:0000256" key="1">
    <source>
        <dbReference type="ARBA" id="ARBA00023015"/>
    </source>
</evidence>
<evidence type="ECO:0000259" key="4">
    <source>
        <dbReference type="PROSITE" id="PS50995"/>
    </source>
</evidence>
<name>A0A4R6VJ59_9HYPH</name>
<dbReference type="PANTHER" id="PTHR42756:SF1">
    <property type="entry name" value="TRANSCRIPTIONAL REPRESSOR OF EMRAB OPERON"/>
    <property type="match status" value="1"/>
</dbReference>
<feature type="domain" description="HTH marR-type" evidence="4">
    <location>
        <begin position="1"/>
        <end position="139"/>
    </location>
</feature>
<protein>
    <submittedName>
        <fullName evidence="5">DNA-binding MarR family transcriptional regulator</fullName>
    </submittedName>
</protein>
<dbReference type="SMART" id="SM00347">
    <property type="entry name" value="HTH_MARR"/>
    <property type="match status" value="1"/>
</dbReference>
<evidence type="ECO:0000313" key="5">
    <source>
        <dbReference type="EMBL" id="TDQ61689.1"/>
    </source>
</evidence>
<keyword evidence="1" id="KW-0805">Transcription regulation</keyword>
<sequence>MMNFEDIPLHWVNRLSFLTRRELGQKFASAGHKISAEEWAVLLMLWQEDGRLPSAIAELTFRDRTTVTRLLDGMEKKEMIRRQADPRDRRKMRVFLTETGRALEAILKPIAQELIAQAQQNLSVEEVAQLTLLLRKMTQNLTPNSTR</sequence>
<dbReference type="PRINTS" id="PR00598">
    <property type="entry name" value="HTHMARR"/>
</dbReference>
<dbReference type="Proteomes" id="UP000295391">
    <property type="component" value="Unassembled WGS sequence"/>
</dbReference>
<dbReference type="InterPro" id="IPR036390">
    <property type="entry name" value="WH_DNA-bd_sf"/>
</dbReference>
<reference evidence="5 6" key="1">
    <citation type="submission" date="2019-03" db="EMBL/GenBank/DDBJ databases">
        <title>Genomic Encyclopedia of Type Strains, Phase III (KMG-III): the genomes of soil and plant-associated and newly described type strains.</title>
        <authorList>
            <person name="Whitman W."/>
        </authorList>
    </citation>
    <scope>NUCLEOTIDE SEQUENCE [LARGE SCALE GENOMIC DNA]</scope>
    <source>
        <strain evidence="5 6">CGMCC 1.7002</strain>
    </source>
</reference>
<dbReference type="InterPro" id="IPR000835">
    <property type="entry name" value="HTH_MarR-typ"/>
</dbReference>
<dbReference type="AlphaFoldDB" id="A0A4R6VJ59"/>
<keyword evidence="3" id="KW-0804">Transcription</keyword>